<dbReference type="InterPro" id="IPR019737">
    <property type="entry name" value="Homeobox-engrailed_CS"/>
</dbReference>
<organism evidence="4">
    <name type="scientific">Brugia pahangi</name>
    <name type="common">Filarial nematode worm</name>
    <dbReference type="NCBI Taxonomy" id="6280"/>
    <lineage>
        <taxon>Eukaryota</taxon>
        <taxon>Metazoa</taxon>
        <taxon>Ecdysozoa</taxon>
        <taxon>Nematoda</taxon>
        <taxon>Chromadorea</taxon>
        <taxon>Rhabditida</taxon>
        <taxon>Spirurina</taxon>
        <taxon>Spiruromorpha</taxon>
        <taxon>Filarioidea</taxon>
        <taxon>Onchocercidae</taxon>
        <taxon>Brugia</taxon>
    </lineage>
</organism>
<dbReference type="WBParaSite" id="BPAG_0000820201-mRNA-1">
    <property type="protein sequence ID" value="BPAG_0000820201-mRNA-1"/>
    <property type="gene ID" value="BPAG_0000820201"/>
</dbReference>
<proteinExistence type="predicted"/>
<dbReference type="STRING" id="6280.A0A158PQQ4"/>
<name>A0A158PQQ4_BRUPA</name>
<keyword evidence="3" id="KW-1185">Reference proteome</keyword>
<dbReference type="EMBL" id="UZAD01013131">
    <property type="protein sequence ID" value="VDN89350.1"/>
    <property type="molecule type" value="Genomic_DNA"/>
</dbReference>
<accession>A0A158PQQ4</accession>
<evidence type="ECO:0000259" key="1">
    <source>
        <dbReference type="Pfam" id="PF10525"/>
    </source>
</evidence>
<dbReference type="PROSITE" id="PS00033">
    <property type="entry name" value="ENGRAILED"/>
    <property type="match status" value="1"/>
</dbReference>
<dbReference type="Proteomes" id="UP000278627">
    <property type="component" value="Unassembled WGS sequence"/>
</dbReference>
<reference evidence="2 3" key="2">
    <citation type="submission" date="2018-11" db="EMBL/GenBank/DDBJ databases">
        <authorList>
            <consortium name="Pathogen Informatics"/>
        </authorList>
    </citation>
    <scope>NUCLEOTIDE SEQUENCE [LARGE SCALE GENOMIC DNA]</scope>
</reference>
<sequence length="92" mass="10818">MFPILLENHIVLVMNDCLSNDKYEKEMLIDFDGEKPQISRTLNSRNPYIYIKKFENKRAKLKKASGHRPVLALHLMAQGLYNHTSMPIFNQR</sequence>
<gene>
    <name evidence="2" type="ORF">BPAG_LOCUS8164</name>
</gene>
<evidence type="ECO:0000313" key="4">
    <source>
        <dbReference type="WBParaSite" id="BPAG_0000820201-mRNA-1"/>
    </source>
</evidence>
<evidence type="ECO:0000313" key="2">
    <source>
        <dbReference type="EMBL" id="VDN89350.1"/>
    </source>
</evidence>
<feature type="domain" description="Homeobox engrailed C-terminal" evidence="1">
    <location>
        <begin position="64"/>
        <end position="87"/>
    </location>
</feature>
<dbReference type="InterPro" id="IPR019549">
    <property type="entry name" value="Homeobox-engrailed_C-terminal"/>
</dbReference>
<evidence type="ECO:0000313" key="3">
    <source>
        <dbReference type="Proteomes" id="UP000278627"/>
    </source>
</evidence>
<reference evidence="4" key="1">
    <citation type="submission" date="2016-04" db="UniProtKB">
        <authorList>
            <consortium name="WormBaseParasite"/>
        </authorList>
    </citation>
    <scope>IDENTIFICATION</scope>
</reference>
<dbReference type="AlphaFoldDB" id="A0A158PQQ4"/>
<protein>
    <submittedName>
        <fullName evidence="4">Engrail_1_C_sig domain-containing protein</fullName>
    </submittedName>
</protein>
<dbReference type="Pfam" id="PF10525">
    <property type="entry name" value="Engrail_1_C_sig"/>
    <property type="match status" value="1"/>
</dbReference>